<dbReference type="OrthoDB" id="9829781at2"/>
<comment type="caution">
    <text evidence="2">The sequence shown here is derived from an EMBL/GenBank/DDBJ whole genome shotgun (WGS) entry which is preliminary data.</text>
</comment>
<dbReference type="EMBL" id="VIKS01000004">
    <property type="protein sequence ID" value="TQV88151.1"/>
    <property type="molecule type" value="Genomic_DNA"/>
</dbReference>
<name>A0A545UFA0_9GAMM</name>
<dbReference type="Proteomes" id="UP000315439">
    <property type="component" value="Unassembled WGS sequence"/>
</dbReference>
<dbReference type="RefSeq" id="WP_142892660.1">
    <property type="nucleotide sequence ID" value="NZ_ML660162.1"/>
</dbReference>
<evidence type="ECO:0000313" key="2">
    <source>
        <dbReference type="EMBL" id="TQV88151.1"/>
    </source>
</evidence>
<protein>
    <submittedName>
        <fullName evidence="2">Uncharacterized protein</fullName>
    </submittedName>
</protein>
<organism evidence="2 3">
    <name type="scientific">Aliikangiella coralliicola</name>
    <dbReference type="NCBI Taxonomy" id="2592383"/>
    <lineage>
        <taxon>Bacteria</taxon>
        <taxon>Pseudomonadati</taxon>
        <taxon>Pseudomonadota</taxon>
        <taxon>Gammaproteobacteria</taxon>
        <taxon>Oceanospirillales</taxon>
        <taxon>Pleioneaceae</taxon>
        <taxon>Aliikangiella</taxon>
    </lineage>
</organism>
<reference evidence="2 3" key="1">
    <citation type="submission" date="2019-07" db="EMBL/GenBank/DDBJ databases">
        <title>Draft genome for Aliikangiella sp. M105.</title>
        <authorList>
            <person name="Wang G."/>
        </authorList>
    </citation>
    <scope>NUCLEOTIDE SEQUENCE [LARGE SCALE GENOMIC DNA]</scope>
    <source>
        <strain evidence="2 3">M105</strain>
    </source>
</reference>
<dbReference type="AlphaFoldDB" id="A0A545UFA0"/>
<accession>A0A545UFA0</accession>
<gene>
    <name evidence="2" type="ORF">FLL46_06380</name>
</gene>
<feature type="coiled-coil region" evidence="1">
    <location>
        <begin position="141"/>
        <end position="245"/>
    </location>
</feature>
<evidence type="ECO:0000256" key="1">
    <source>
        <dbReference type="SAM" id="Coils"/>
    </source>
</evidence>
<sequence>MTKSFDFDEFKKKAAETGQTLQKKLNYLSESVSRSGMEGVTHWLKSHHQIDDLKAAINDLLAASEEETFTLLQVHTTFSSFVLPEEDSGQAEWYQTADSYLKNFEKSLVEDKVFNVKALQSALNELKFISQSTDFHQRYKIETIQEKVTQLYQTLQQALKDYKAIEKEKLSTKQDDDKLKAAELETRRAEAEAKKVMLENVKIKEKRLTILEEKKRRIAEKELLEKQAEQQLKDSEIQAKQAEVDRQAKLQDAYVDLQLEEKLARWEVNDYVNKLRNKLEKDDLTEADKATLSELTEYLNNLD</sequence>
<evidence type="ECO:0000313" key="3">
    <source>
        <dbReference type="Proteomes" id="UP000315439"/>
    </source>
</evidence>
<keyword evidence="3" id="KW-1185">Reference proteome</keyword>
<keyword evidence="1" id="KW-0175">Coiled coil</keyword>
<proteinExistence type="predicted"/>